<dbReference type="OrthoDB" id="1090267at2"/>
<sequence>MKLIKLIFLFALFCVISKLQAQERPPIQDYLPNEYGAENQNWSISQSEDKNIYVANNKGLLEFNGAKWTVYPSPNKTIIRSVKVIGNLIYTGSFREFGYWSSNNLGILNYYSLSQKLNIPFLEDEELWNIVAIDDWVLFQSLNRIYIYNISNESYSIIDSKTIIYKIFKVNESIYFQKINDGVYEIINGKAQLVSNDKILKENLLVNTFIRDNKLLFLTEDNGFYIFNNQKLEKWNIPADKELSKLRIYSSKRLKDESFLLGSISDGVLQLSSTGEIIHKLNQNTGLSNNTVLSVFEDVENNIWLGLENGINCINIKSPLSIFNDKEGKVGAVNTSILHEGILYIGTNQGLFYKKYNTENSYTFIEGTEGAVWCLNKINNELFCGHNSGTFLINKGNADLIVDVQGTWNIKTIEGNDNLLLQGNYSGLHVLENKNGNWQLRNKIQGFDISSRYFEMLSKNDVFVSHEYKGVFKITLNDEFTKAIVVEKETSVEKGLKTSLVKYQNNILYSHKTGVYKYDNLKNTFVRDSVYSKLFSKDEYSSGKLIVDEETNKVWATSLHGLSYLSPRKLSNVPKVSRISIPSNSRNDVSGYENITYLDNNNYLYGNSKGYIKIDLDKIIQKPFNIVLTQITNSKFKNQDSIVLLDKSIKGDFVYTKNNVEFSFSVPEYEKYAIPEYQYKLEGIYDNWSQLSTNSQELFENLPYGDYTFKVRAQIGDANSSNVESYNFTIGRPWYLSNSMIATYIALILLFSLIMHNIYKRYYRKQQETVLLKKQRQLELKELENKEQLTRFNNDKLRQDIDNKNRELGISTMSLIKKNEFLNSIKKELQNAKDNKNISNVIKIIDRNLNNTDDWHLFEEAFNNADKDFLKRVKSLHPELTPNDLRLCAYLRLNLSSKEIAPLLNISSRSVEVKRYRLRKKMDLEHESSLTDYILEI</sequence>
<accession>A0A1K2IHU4</accession>
<protein>
    <submittedName>
        <fullName evidence="4">Regulatory protein, luxR family</fullName>
    </submittedName>
</protein>
<dbReference type="SMART" id="SM00421">
    <property type="entry name" value="HTH_LUXR"/>
    <property type="match status" value="1"/>
</dbReference>
<keyword evidence="1" id="KW-0472">Membrane</keyword>
<evidence type="ECO:0000256" key="2">
    <source>
        <dbReference type="SAM" id="SignalP"/>
    </source>
</evidence>
<gene>
    <name evidence="4" type="ORF">SAMN05428642_102382</name>
</gene>
<dbReference type="InterPro" id="IPR015943">
    <property type="entry name" value="WD40/YVTN_repeat-like_dom_sf"/>
</dbReference>
<keyword evidence="2" id="KW-0732">Signal</keyword>
<evidence type="ECO:0000313" key="4">
    <source>
        <dbReference type="EMBL" id="SFZ91842.1"/>
    </source>
</evidence>
<dbReference type="AlphaFoldDB" id="A0A1K2IHU4"/>
<feature type="transmembrane region" description="Helical" evidence="1">
    <location>
        <begin position="734"/>
        <end position="755"/>
    </location>
</feature>
<dbReference type="InterPro" id="IPR011123">
    <property type="entry name" value="Y_Y_Y"/>
</dbReference>
<proteinExistence type="predicted"/>
<reference evidence="4 5" key="1">
    <citation type="submission" date="2016-10" db="EMBL/GenBank/DDBJ databases">
        <authorList>
            <person name="de Groot N.N."/>
        </authorList>
    </citation>
    <scope>NUCLEOTIDE SEQUENCE [LARGE SCALE GENOMIC DNA]</scope>
    <source>
        <strain evidence="4 5">DSM 18180</strain>
    </source>
</reference>
<dbReference type="InterPro" id="IPR000792">
    <property type="entry name" value="Tscrpt_reg_LuxR_C"/>
</dbReference>
<dbReference type="GO" id="GO:0003677">
    <property type="term" value="F:DNA binding"/>
    <property type="evidence" value="ECO:0007669"/>
    <property type="project" value="InterPro"/>
</dbReference>
<keyword evidence="1" id="KW-1133">Transmembrane helix</keyword>
<organism evidence="4 5">
    <name type="scientific">Flaviramulus basaltis</name>
    <dbReference type="NCBI Taxonomy" id="369401"/>
    <lineage>
        <taxon>Bacteria</taxon>
        <taxon>Pseudomonadati</taxon>
        <taxon>Bacteroidota</taxon>
        <taxon>Flavobacteriia</taxon>
        <taxon>Flavobacteriales</taxon>
        <taxon>Flavobacteriaceae</taxon>
        <taxon>Flaviramulus</taxon>
    </lineage>
</organism>
<dbReference type="GO" id="GO:0006355">
    <property type="term" value="P:regulation of DNA-templated transcription"/>
    <property type="evidence" value="ECO:0007669"/>
    <property type="project" value="InterPro"/>
</dbReference>
<dbReference type="Gene3D" id="2.60.40.10">
    <property type="entry name" value="Immunoglobulins"/>
    <property type="match status" value="1"/>
</dbReference>
<dbReference type="Proteomes" id="UP000182544">
    <property type="component" value="Unassembled WGS sequence"/>
</dbReference>
<dbReference type="InterPro" id="IPR013783">
    <property type="entry name" value="Ig-like_fold"/>
</dbReference>
<dbReference type="Gene3D" id="2.130.10.10">
    <property type="entry name" value="YVTN repeat-like/Quinoprotein amine dehydrogenase"/>
    <property type="match status" value="2"/>
</dbReference>
<dbReference type="InterPro" id="IPR036388">
    <property type="entry name" value="WH-like_DNA-bd_sf"/>
</dbReference>
<feature type="domain" description="HTH luxR-type" evidence="3">
    <location>
        <begin position="877"/>
        <end position="934"/>
    </location>
</feature>
<feature type="chain" id="PRO_5013040956" evidence="2">
    <location>
        <begin position="22"/>
        <end position="937"/>
    </location>
</feature>
<dbReference type="SUPFAM" id="SSF46894">
    <property type="entry name" value="C-terminal effector domain of the bipartite response regulators"/>
    <property type="match status" value="1"/>
</dbReference>
<dbReference type="EMBL" id="FPKV01000002">
    <property type="protein sequence ID" value="SFZ91842.1"/>
    <property type="molecule type" value="Genomic_DNA"/>
</dbReference>
<feature type="signal peptide" evidence="2">
    <location>
        <begin position="1"/>
        <end position="21"/>
    </location>
</feature>
<dbReference type="Gene3D" id="1.10.10.10">
    <property type="entry name" value="Winged helix-like DNA-binding domain superfamily/Winged helix DNA-binding domain"/>
    <property type="match status" value="1"/>
</dbReference>
<evidence type="ECO:0000313" key="5">
    <source>
        <dbReference type="Proteomes" id="UP000182544"/>
    </source>
</evidence>
<evidence type="ECO:0000259" key="3">
    <source>
        <dbReference type="SMART" id="SM00421"/>
    </source>
</evidence>
<keyword evidence="1" id="KW-0812">Transmembrane</keyword>
<dbReference type="InterPro" id="IPR016032">
    <property type="entry name" value="Sig_transdc_resp-reg_C-effctor"/>
</dbReference>
<name>A0A1K2IHU4_9FLAO</name>
<keyword evidence="5" id="KW-1185">Reference proteome</keyword>
<dbReference type="STRING" id="369401.SAMN05428642_102382"/>
<dbReference type="Pfam" id="PF07495">
    <property type="entry name" value="Y_Y_Y"/>
    <property type="match status" value="1"/>
</dbReference>
<evidence type="ECO:0000256" key="1">
    <source>
        <dbReference type="SAM" id="Phobius"/>
    </source>
</evidence>